<sequence length="189" mass="21297">MTSTTLANYSSLYIFLQYASALKTAAEAFQEAETLFNDPEYDERIGWKADTENDEGIVVYSKHTPKGKMVTVSVGSLNLFLCKTPFKTELDLDFDSVMEETWTGVKGLAKWNPNINFAKTIASPTPHFDIITYGNNDILIVSGRDFVSARIYRKTPNGYIMASRSVDLADYPEKDGKVRYVMFSMMCLC</sequence>
<gene>
    <name evidence="2" type="ORF">SVUK_LOCUS17519</name>
</gene>
<dbReference type="SUPFAM" id="SSF55961">
    <property type="entry name" value="Bet v1-like"/>
    <property type="match status" value="1"/>
</dbReference>
<organism evidence="2 3">
    <name type="scientific">Strongylus vulgaris</name>
    <name type="common">Blood worm</name>
    <dbReference type="NCBI Taxonomy" id="40348"/>
    <lineage>
        <taxon>Eukaryota</taxon>
        <taxon>Metazoa</taxon>
        <taxon>Ecdysozoa</taxon>
        <taxon>Nematoda</taxon>
        <taxon>Chromadorea</taxon>
        <taxon>Rhabditida</taxon>
        <taxon>Rhabditina</taxon>
        <taxon>Rhabditomorpha</taxon>
        <taxon>Strongyloidea</taxon>
        <taxon>Strongylidae</taxon>
        <taxon>Strongylus</taxon>
    </lineage>
</organism>
<proteinExistence type="predicted"/>
<dbReference type="Pfam" id="PF01852">
    <property type="entry name" value="START"/>
    <property type="match status" value="1"/>
</dbReference>
<dbReference type="GO" id="GO:0015485">
    <property type="term" value="F:cholesterol binding"/>
    <property type="evidence" value="ECO:0007669"/>
    <property type="project" value="InterPro"/>
</dbReference>
<feature type="domain" description="START" evidence="1">
    <location>
        <begin position="46"/>
        <end position="189"/>
    </location>
</feature>
<dbReference type="Proteomes" id="UP000270094">
    <property type="component" value="Unassembled WGS sequence"/>
</dbReference>
<keyword evidence="3" id="KW-1185">Reference proteome</keyword>
<protein>
    <recommendedName>
        <fullName evidence="1">START domain-containing protein</fullName>
    </recommendedName>
</protein>
<evidence type="ECO:0000313" key="2">
    <source>
        <dbReference type="EMBL" id="VDM82521.1"/>
    </source>
</evidence>
<dbReference type="PANTHER" id="PTHR46489:SF1">
    <property type="entry name" value="STEROIDOGENIC ACUTE REGULATORY PROTEIN, MITOCHONDRIAL"/>
    <property type="match status" value="1"/>
</dbReference>
<dbReference type="Gene3D" id="3.30.530.20">
    <property type="match status" value="1"/>
</dbReference>
<accession>A0A3P7JAJ2</accession>
<evidence type="ECO:0000259" key="1">
    <source>
        <dbReference type="PROSITE" id="PS50848"/>
    </source>
</evidence>
<dbReference type="AlphaFoldDB" id="A0A3P7JAJ2"/>
<dbReference type="OrthoDB" id="74575at2759"/>
<dbReference type="PROSITE" id="PS50848">
    <property type="entry name" value="START"/>
    <property type="match status" value="1"/>
</dbReference>
<dbReference type="InterPro" id="IPR029866">
    <property type="entry name" value="StAR"/>
</dbReference>
<dbReference type="PANTHER" id="PTHR46489">
    <property type="entry name" value="STEROIDOGENIC ACUTE REGULATORY PROTEIN, MITOCHONDRIAL"/>
    <property type="match status" value="1"/>
</dbReference>
<dbReference type="GO" id="GO:0006694">
    <property type="term" value="P:steroid biosynthetic process"/>
    <property type="evidence" value="ECO:0007669"/>
    <property type="project" value="InterPro"/>
</dbReference>
<dbReference type="EMBL" id="UYYB01118077">
    <property type="protein sequence ID" value="VDM82521.1"/>
    <property type="molecule type" value="Genomic_DNA"/>
</dbReference>
<dbReference type="GO" id="GO:0120020">
    <property type="term" value="F:cholesterol transfer activity"/>
    <property type="evidence" value="ECO:0007669"/>
    <property type="project" value="InterPro"/>
</dbReference>
<evidence type="ECO:0000313" key="3">
    <source>
        <dbReference type="Proteomes" id="UP000270094"/>
    </source>
</evidence>
<name>A0A3P7JAJ2_STRVU</name>
<dbReference type="InterPro" id="IPR002913">
    <property type="entry name" value="START_lipid-bd_dom"/>
</dbReference>
<reference evidence="2 3" key="1">
    <citation type="submission" date="2018-11" db="EMBL/GenBank/DDBJ databases">
        <authorList>
            <consortium name="Pathogen Informatics"/>
        </authorList>
    </citation>
    <scope>NUCLEOTIDE SEQUENCE [LARGE SCALE GENOMIC DNA]</scope>
</reference>
<dbReference type="GO" id="GO:0005739">
    <property type="term" value="C:mitochondrion"/>
    <property type="evidence" value="ECO:0007669"/>
    <property type="project" value="InterPro"/>
</dbReference>
<dbReference type="InterPro" id="IPR023393">
    <property type="entry name" value="START-like_dom_sf"/>
</dbReference>